<dbReference type="eggNOG" id="COG4447">
    <property type="taxonomic scope" value="Bacteria"/>
</dbReference>
<dbReference type="STRING" id="313594.PI23P_03272"/>
<gene>
    <name evidence="1" type="ORF">PI23P_03272</name>
</gene>
<dbReference type="RefSeq" id="WP_004569280.1">
    <property type="nucleotide sequence ID" value="NZ_CH724148.1"/>
</dbReference>
<comment type="caution">
    <text evidence="1">The sequence shown here is derived from an EMBL/GenBank/DDBJ whole genome shotgun (WGS) entry which is preliminary data.</text>
</comment>
<reference evidence="1 2" key="1">
    <citation type="submission" date="2006-02" db="EMBL/GenBank/DDBJ databases">
        <authorList>
            <person name="Murray A."/>
            <person name="Staley J."/>
            <person name="Ferriera S."/>
            <person name="Johnson J."/>
            <person name="Kravitz S."/>
            <person name="Halpern A."/>
            <person name="Remington K."/>
            <person name="Beeson K."/>
            <person name="Tran B."/>
            <person name="Rogers Y.-H."/>
            <person name="Friedman R."/>
            <person name="Venter J.C."/>
        </authorList>
    </citation>
    <scope>NUCLEOTIDE SEQUENCE [LARGE SCALE GENOMIC DNA]</scope>
    <source>
        <strain evidence="1 2">23-P</strain>
    </source>
</reference>
<dbReference type="OrthoDB" id="9757947at2"/>
<organism evidence="1 2">
    <name type="scientific">Polaribacter irgensii 23-P</name>
    <dbReference type="NCBI Taxonomy" id="313594"/>
    <lineage>
        <taxon>Bacteria</taxon>
        <taxon>Pseudomonadati</taxon>
        <taxon>Bacteroidota</taxon>
        <taxon>Flavobacteriia</taxon>
        <taxon>Flavobacteriales</taxon>
        <taxon>Flavobacteriaceae</taxon>
    </lineage>
</organism>
<keyword evidence="2" id="KW-1185">Reference proteome</keyword>
<name>A4BWZ1_9FLAO</name>
<dbReference type="EMBL" id="AAOG01000001">
    <property type="protein sequence ID" value="EAR13482.1"/>
    <property type="molecule type" value="Genomic_DNA"/>
</dbReference>
<accession>A4BWZ1</accession>
<sequence>MSFISRGPSNLGGRTRAFSVDISDLTSNTMLSGGVSSVCLELRMVAQVRQK</sequence>
<proteinExistence type="predicted"/>
<protein>
    <submittedName>
        <fullName evidence="1">Uncharacterized protein</fullName>
    </submittedName>
</protein>
<evidence type="ECO:0000313" key="2">
    <source>
        <dbReference type="Proteomes" id="UP000003053"/>
    </source>
</evidence>
<dbReference type="AlphaFoldDB" id="A4BWZ1"/>
<dbReference type="HOGENOM" id="CLU_3102075_0_0_10"/>
<evidence type="ECO:0000313" key="1">
    <source>
        <dbReference type="EMBL" id="EAR13482.1"/>
    </source>
</evidence>
<dbReference type="Proteomes" id="UP000003053">
    <property type="component" value="Unassembled WGS sequence"/>
</dbReference>